<proteinExistence type="inferred from homology"/>
<dbReference type="InterPro" id="IPR041614">
    <property type="entry name" value="DprA_WH"/>
</dbReference>
<dbReference type="InterPro" id="IPR057666">
    <property type="entry name" value="DrpA_SLOG"/>
</dbReference>
<evidence type="ECO:0000259" key="2">
    <source>
        <dbReference type="Pfam" id="PF02481"/>
    </source>
</evidence>
<feature type="domain" description="Smf/DprA SLOG" evidence="2">
    <location>
        <begin position="81"/>
        <end position="289"/>
    </location>
</feature>
<dbReference type="PANTHER" id="PTHR43022:SF1">
    <property type="entry name" value="PROTEIN SMF"/>
    <property type="match status" value="1"/>
</dbReference>
<feature type="domain" description="DprA winged helix" evidence="3">
    <location>
        <begin position="310"/>
        <end position="366"/>
    </location>
</feature>
<comment type="similarity">
    <text evidence="1">Belongs to the DprA/Smf family.</text>
</comment>
<dbReference type="CDD" id="cd00090">
    <property type="entry name" value="HTH_ARSR"/>
    <property type="match status" value="1"/>
</dbReference>
<dbReference type="InterPro" id="IPR036390">
    <property type="entry name" value="WH_DNA-bd_sf"/>
</dbReference>
<reference evidence="4 5" key="2">
    <citation type="submission" date="2019-10" db="EMBL/GenBank/DDBJ databases">
        <title>Thermopilla bonchosmolovskayae gen. nov., sp. nov., a moderately thermophilic Chloroflexi bacterium from a Chukotka hot spring (Arctic, Russia), representing a novel classis Thermopillaia, which include previously uncultivated lineage OLB14.</title>
        <authorList>
            <person name="Kochetkova T.V."/>
            <person name="Zayulina K.S."/>
            <person name="Zhigarkov V.S."/>
            <person name="Minaev N.V."/>
            <person name="Novikov A."/>
            <person name="Toshchakov S.V."/>
            <person name="Elcheninov A.G."/>
            <person name="Kublanov I.V."/>
        </authorList>
    </citation>
    <scope>NUCLEOTIDE SEQUENCE [LARGE SCALE GENOMIC DNA]</scope>
    <source>
        <strain evidence="4 5">3753O</strain>
    </source>
</reference>
<reference evidence="4 5" key="1">
    <citation type="submission" date="2019-08" db="EMBL/GenBank/DDBJ databases">
        <authorList>
            <person name="Toschakov S.V."/>
        </authorList>
    </citation>
    <scope>NUCLEOTIDE SEQUENCE [LARGE SCALE GENOMIC DNA]</scope>
    <source>
        <strain evidence="4 5">3753O</strain>
    </source>
</reference>
<protein>
    <submittedName>
        <fullName evidence="4">DNA-protecting protein DprA</fullName>
    </submittedName>
</protein>
<evidence type="ECO:0000313" key="5">
    <source>
        <dbReference type="Proteomes" id="UP000326331"/>
    </source>
</evidence>
<evidence type="ECO:0000313" key="4">
    <source>
        <dbReference type="EMBL" id="QFG03785.1"/>
    </source>
</evidence>
<sequence>MGEGDELPYWLALRRAGLGTTSFALLIAKFGSIAEAWNAPPGELKAAGIDEPYVRSVARVKASFDAEEELRKLERAGARALTWRDAEYPQRLREIPQSPPVLVVRGNAGPEFAHAVAVVGTRSVTPYGRQAAETFCAALAELGVAIISGLARGVDAIAHRVALEHGAPTVAVLAGGVDQVYPRENAGLAERIAENGCLVSEYPLGTPARRDFFPRRNRILSGLARAVLVVEAGEGSGALHTANWAFEQGRDVFAVPGSIFSLQSAGTNQLIRENTAKLVARPEQLAEELNLLHAGAQLPLPGAAAPAAQAAQVARAAAAASDDPILQLLAAGPLHIDELVRALGRPAAEVSGALALLEIDGLVRQAGPMTYAIA</sequence>
<dbReference type="Pfam" id="PF02481">
    <property type="entry name" value="DNA_processg_A"/>
    <property type="match status" value="1"/>
</dbReference>
<evidence type="ECO:0000256" key="1">
    <source>
        <dbReference type="ARBA" id="ARBA00006525"/>
    </source>
</evidence>
<name>A0ABX6C3D4_9CHLR</name>
<dbReference type="Gene3D" id="3.40.50.450">
    <property type="match status" value="1"/>
</dbReference>
<dbReference type="NCBIfam" id="TIGR00732">
    <property type="entry name" value="dprA"/>
    <property type="match status" value="1"/>
</dbReference>
<dbReference type="PANTHER" id="PTHR43022">
    <property type="entry name" value="PROTEIN SMF"/>
    <property type="match status" value="1"/>
</dbReference>
<gene>
    <name evidence="4" type="primary">dprA</name>
    <name evidence="4" type="ORF">Tbon_10915</name>
</gene>
<dbReference type="SUPFAM" id="SSF102405">
    <property type="entry name" value="MCP/YpsA-like"/>
    <property type="match status" value="1"/>
</dbReference>
<evidence type="ECO:0000259" key="3">
    <source>
        <dbReference type="Pfam" id="PF17782"/>
    </source>
</evidence>
<dbReference type="EMBL" id="CP042829">
    <property type="protein sequence ID" value="QFG03785.1"/>
    <property type="molecule type" value="Genomic_DNA"/>
</dbReference>
<dbReference type="SUPFAM" id="SSF46785">
    <property type="entry name" value="Winged helix' DNA-binding domain"/>
    <property type="match status" value="1"/>
</dbReference>
<dbReference type="Gene3D" id="1.10.10.10">
    <property type="entry name" value="Winged helix-like DNA-binding domain superfamily/Winged helix DNA-binding domain"/>
    <property type="match status" value="1"/>
</dbReference>
<dbReference type="InterPro" id="IPR011991">
    <property type="entry name" value="ArsR-like_HTH"/>
</dbReference>
<keyword evidence="5" id="KW-1185">Reference proteome</keyword>
<organism evidence="4 5">
    <name type="scientific">Tepidiforma bonchosmolovskayae</name>
    <dbReference type="NCBI Taxonomy" id="2601677"/>
    <lineage>
        <taxon>Bacteria</taxon>
        <taxon>Bacillati</taxon>
        <taxon>Chloroflexota</taxon>
        <taxon>Tepidiformia</taxon>
        <taxon>Tepidiformales</taxon>
        <taxon>Tepidiformaceae</taxon>
        <taxon>Tepidiforma</taxon>
    </lineage>
</organism>
<dbReference type="RefSeq" id="WP_158067734.1">
    <property type="nucleotide sequence ID" value="NZ_CP042829.1"/>
</dbReference>
<dbReference type="Proteomes" id="UP000326331">
    <property type="component" value="Chromosome"/>
</dbReference>
<dbReference type="Pfam" id="PF17782">
    <property type="entry name" value="WHD_DprA"/>
    <property type="match status" value="1"/>
</dbReference>
<accession>A0ABX6C3D4</accession>
<dbReference type="InterPro" id="IPR003488">
    <property type="entry name" value="DprA"/>
</dbReference>
<dbReference type="InterPro" id="IPR036388">
    <property type="entry name" value="WH-like_DNA-bd_sf"/>
</dbReference>